<evidence type="ECO:0000259" key="8">
    <source>
        <dbReference type="PROSITE" id="PS50850"/>
    </source>
</evidence>
<dbReference type="SUPFAM" id="SSF103473">
    <property type="entry name" value="MFS general substrate transporter"/>
    <property type="match status" value="1"/>
</dbReference>
<evidence type="ECO:0000256" key="1">
    <source>
        <dbReference type="ARBA" id="ARBA00004651"/>
    </source>
</evidence>
<dbReference type="InterPro" id="IPR011701">
    <property type="entry name" value="MFS"/>
</dbReference>
<dbReference type="PRINTS" id="PR01036">
    <property type="entry name" value="TCRTETB"/>
</dbReference>
<dbReference type="InterPro" id="IPR020846">
    <property type="entry name" value="MFS_dom"/>
</dbReference>
<dbReference type="Proteomes" id="UP000184501">
    <property type="component" value="Unassembled WGS sequence"/>
</dbReference>
<dbReference type="NCBIfam" id="TIGR00711">
    <property type="entry name" value="efflux_EmrB"/>
    <property type="match status" value="1"/>
</dbReference>
<evidence type="ECO:0000256" key="2">
    <source>
        <dbReference type="ARBA" id="ARBA00022448"/>
    </source>
</evidence>
<keyword evidence="3" id="KW-1003">Cell membrane</keyword>
<proteinExistence type="predicted"/>
<dbReference type="OrthoDB" id="9781469at2"/>
<evidence type="ECO:0000256" key="3">
    <source>
        <dbReference type="ARBA" id="ARBA00022475"/>
    </source>
</evidence>
<reference evidence="9 10" key="1">
    <citation type="submission" date="2016-11" db="EMBL/GenBank/DDBJ databases">
        <authorList>
            <person name="Jaros S."/>
            <person name="Januszkiewicz K."/>
            <person name="Wedrychowicz H."/>
        </authorList>
    </citation>
    <scope>NUCLEOTIDE SEQUENCE [LARGE SCALE GENOMIC DNA]</scope>
    <source>
        <strain evidence="9 10">DSM 44523</strain>
    </source>
</reference>
<name>A0A1M5EWY0_STRHI</name>
<dbReference type="Gene3D" id="1.20.1250.20">
    <property type="entry name" value="MFS general substrate transporter like domains"/>
    <property type="match status" value="1"/>
</dbReference>
<dbReference type="Gene3D" id="1.20.1720.10">
    <property type="entry name" value="Multidrug resistance protein D"/>
    <property type="match status" value="1"/>
</dbReference>
<keyword evidence="5 7" id="KW-1133">Transmembrane helix</keyword>
<dbReference type="RefSeq" id="WP_073484210.1">
    <property type="nucleotide sequence ID" value="NZ_FQVN01000005.1"/>
</dbReference>
<evidence type="ECO:0000256" key="4">
    <source>
        <dbReference type="ARBA" id="ARBA00022692"/>
    </source>
</evidence>
<dbReference type="GO" id="GO:0005886">
    <property type="term" value="C:plasma membrane"/>
    <property type="evidence" value="ECO:0007669"/>
    <property type="project" value="UniProtKB-SubCell"/>
</dbReference>
<feature type="transmembrane region" description="Helical" evidence="7">
    <location>
        <begin position="42"/>
        <end position="60"/>
    </location>
</feature>
<feature type="transmembrane region" description="Helical" evidence="7">
    <location>
        <begin position="131"/>
        <end position="152"/>
    </location>
</feature>
<feature type="transmembrane region" description="Helical" evidence="7">
    <location>
        <begin position="261"/>
        <end position="284"/>
    </location>
</feature>
<feature type="transmembrane region" description="Helical" evidence="7">
    <location>
        <begin position="290"/>
        <end position="312"/>
    </location>
</feature>
<feature type="transmembrane region" description="Helical" evidence="7">
    <location>
        <begin position="324"/>
        <end position="343"/>
    </location>
</feature>
<feature type="transmembrane region" description="Helical" evidence="7">
    <location>
        <begin position="396"/>
        <end position="417"/>
    </location>
</feature>
<feature type="transmembrane region" description="Helical" evidence="7">
    <location>
        <begin position="349"/>
        <end position="375"/>
    </location>
</feature>
<dbReference type="Pfam" id="PF07690">
    <property type="entry name" value="MFS_1"/>
    <property type="match status" value="1"/>
</dbReference>
<feature type="transmembrane region" description="Helical" evidence="7">
    <location>
        <begin position="97"/>
        <end position="119"/>
    </location>
</feature>
<evidence type="ECO:0000256" key="5">
    <source>
        <dbReference type="ARBA" id="ARBA00022989"/>
    </source>
</evidence>
<keyword evidence="6 7" id="KW-0472">Membrane</keyword>
<dbReference type="PROSITE" id="PS50850">
    <property type="entry name" value="MFS"/>
    <property type="match status" value="1"/>
</dbReference>
<dbReference type="InterPro" id="IPR004638">
    <property type="entry name" value="EmrB-like"/>
</dbReference>
<dbReference type="PANTHER" id="PTHR42718">
    <property type="entry name" value="MAJOR FACILITATOR SUPERFAMILY MULTIDRUG TRANSPORTER MFSC"/>
    <property type="match status" value="1"/>
</dbReference>
<evidence type="ECO:0000256" key="7">
    <source>
        <dbReference type="SAM" id="Phobius"/>
    </source>
</evidence>
<feature type="transmembrane region" description="Helical" evidence="7">
    <location>
        <begin position="468"/>
        <end position="487"/>
    </location>
</feature>
<dbReference type="AlphaFoldDB" id="A0A1M5EWY0"/>
<feature type="transmembrane region" description="Helical" evidence="7">
    <location>
        <begin position="191"/>
        <end position="211"/>
    </location>
</feature>
<organism evidence="9 10">
    <name type="scientific">Streptoalloteichus hindustanus</name>
    <dbReference type="NCBI Taxonomy" id="2017"/>
    <lineage>
        <taxon>Bacteria</taxon>
        <taxon>Bacillati</taxon>
        <taxon>Actinomycetota</taxon>
        <taxon>Actinomycetes</taxon>
        <taxon>Pseudonocardiales</taxon>
        <taxon>Pseudonocardiaceae</taxon>
        <taxon>Streptoalloteichus</taxon>
    </lineage>
</organism>
<protein>
    <submittedName>
        <fullName evidence="9">Drug resistance transporter, EmrB/QacA subfamily</fullName>
    </submittedName>
</protein>
<dbReference type="InterPro" id="IPR036259">
    <property type="entry name" value="MFS_trans_sf"/>
</dbReference>
<feature type="transmembrane region" description="Helical" evidence="7">
    <location>
        <begin position="72"/>
        <end position="91"/>
    </location>
</feature>
<dbReference type="CDD" id="cd17321">
    <property type="entry name" value="MFS_MMR_MDR_like"/>
    <property type="match status" value="1"/>
</dbReference>
<accession>A0A1M5EWY0</accession>
<feature type="transmembrane region" description="Helical" evidence="7">
    <location>
        <begin position="223"/>
        <end position="240"/>
    </location>
</feature>
<dbReference type="PANTHER" id="PTHR42718:SF49">
    <property type="entry name" value="EXPORT PROTEIN"/>
    <property type="match status" value="1"/>
</dbReference>
<evidence type="ECO:0000313" key="9">
    <source>
        <dbReference type="EMBL" id="SHF83636.1"/>
    </source>
</evidence>
<feature type="domain" description="Major facilitator superfamily (MFS) profile" evidence="8">
    <location>
        <begin position="6"/>
        <end position="491"/>
    </location>
</feature>
<keyword evidence="10" id="KW-1185">Reference proteome</keyword>
<keyword evidence="4 7" id="KW-0812">Transmembrane</keyword>
<keyword evidence="2" id="KW-0813">Transport</keyword>
<dbReference type="EMBL" id="FQVN01000005">
    <property type="protein sequence ID" value="SHF83636.1"/>
    <property type="molecule type" value="Genomic_DNA"/>
</dbReference>
<feature type="transmembrane region" description="Helical" evidence="7">
    <location>
        <begin position="158"/>
        <end position="179"/>
    </location>
</feature>
<evidence type="ECO:0000313" key="10">
    <source>
        <dbReference type="Proteomes" id="UP000184501"/>
    </source>
</evidence>
<sequence length="507" mass="52188">MRKWAPLLTVCLATLMLLVDITIVSVAIPAMTTSLNSSLSALQWTVDLYVLVLAALLMAAGSVSDLVGRRKVYLVGLVVFALASLACGLATDSAFLIAARGVQGFGAATMLSTNIALLANTYEGKERSIAFGVWGAVNGISAAAGPILGGALTQYVGWRWIFLINLPVAAVALLLAWRYVRESRDPRGGRLDVPGTITFTAAATLVIYGLIRVGEDGWSSPTPLVMFAGAIVALVVFVLVERRAAHPMVDLAVVRTSSFGALMLGALVLSGTAFAALVFVSIWAQTVLHMSAVQAGLVLTPLGLTAFFVSGIFGRVMNRIAPRWPIGIGLLLIGVGSLLDMLVTPESSWTALLPGLLVAGAGVGLSSPTLASAAAAAAPASKAGMAGGAVNTLRQLGFALGIPIMTSVLSASIRPILGNSGHFTDLDTTTEMVAGGQSDDVLATLPAAARTPASQAIRDAYTSGLDSVFLLSGVCALVTGVIVLLLVRRASHESEPEPVGKHAAHTA</sequence>
<evidence type="ECO:0000256" key="6">
    <source>
        <dbReference type="ARBA" id="ARBA00023136"/>
    </source>
</evidence>
<dbReference type="GO" id="GO:0022857">
    <property type="term" value="F:transmembrane transporter activity"/>
    <property type="evidence" value="ECO:0007669"/>
    <property type="project" value="InterPro"/>
</dbReference>
<comment type="subcellular location">
    <subcellularLocation>
        <location evidence="1">Cell membrane</location>
        <topology evidence="1">Multi-pass membrane protein</topology>
    </subcellularLocation>
</comment>
<gene>
    <name evidence="9" type="ORF">SAMN05444320_105172</name>
</gene>